<evidence type="ECO:0000313" key="2">
    <source>
        <dbReference type="EMBL" id="KAG1803227.1"/>
    </source>
</evidence>
<organism evidence="2 3">
    <name type="scientific">Suillus subaureus</name>
    <dbReference type="NCBI Taxonomy" id="48587"/>
    <lineage>
        <taxon>Eukaryota</taxon>
        <taxon>Fungi</taxon>
        <taxon>Dikarya</taxon>
        <taxon>Basidiomycota</taxon>
        <taxon>Agaricomycotina</taxon>
        <taxon>Agaricomycetes</taxon>
        <taxon>Agaricomycetidae</taxon>
        <taxon>Boletales</taxon>
        <taxon>Suillineae</taxon>
        <taxon>Suillaceae</taxon>
        <taxon>Suillus</taxon>
    </lineage>
</organism>
<evidence type="ECO:0000313" key="3">
    <source>
        <dbReference type="Proteomes" id="UP000807769"/>
    </source>
</evidence>
<dbReference type="Pfam" id="PF18758">
    <property type="entry name" value="KDZ"/>
    <property type="match status" value="1"/>
</dbReference>
<dbReference type="PANTHER" id="PTHR33104">
    <property type="entry name" value="SI:DKEY-29D5.2"/>
    <property type="match status" value="1"/>
</dbReference>
<dbReference type="EMBL" id="JABBWG010000069">
    <property type="protein sequence ID" value="KAG1803227.1"/>
    <property type="molecule type" value="Genomic_DNA"/>
</dbReference>
<dbReference type="PANTHER" id="PTHR33104:SF2">
    <property type="entry name" value="CXC3 LIKE CYSTEINE CLUSTER DOMAIN-CONTAINING PROTEIN"/>
    <property type="match status" value="1"/>
</dbReference>
<dbReference type="GeneID" id="64635248"/>
<comment type="caution">
    <text evidence="2">The sequence shown here is derived from an EMBL/GenBank/DDBJ whole genome shotgun (WGS) entry which is preliminary data.</text>
</comment>
<protein>
    <submittedName>
        <fullName evidence="2">Uncharacterized protein</fullName>
    </submittedName>
</protein>
<sequence>MDVTQEKSTCVSHNAINMANTKFSKGLAATGVGSVVCAWYDMWLANGVGDLQKGEKYMNMDYIVFLALSAFASTPIVNFSYDVTCQWHKRLWQRVSALPVQLQPNRMHMAFNLFVPKFHIAAHIASCQITFSFNWTPGVSQTDREVPEHGWADINHIAASMKEMGPGSHREVLDDHFGDWNWKKVATFGHVLLCKIKEAVKAKTEHCHALTELEESIKESDLGTISLTNWMNEVLAWEPDHSKPNPFESRVTAITQVTVHLDILISTGLDLKHAQQQLHADNESLS</sequence>
<accession>A0A9P7J568</accession>
<gene>
    <name evidence="2" type="ORF">BJ212DRAFT_1487093</name>
</gene>
<keyword evidence="1" id="KW-1133">Transmembrane helix</keyword>
<feature type="transmembrane region" description="Helical" evidence="1">
    <location>
        <begin position="62"/>
        <end position="81"/>
    </location>
</feature>
<dbReference type="OrthoDB" id="3261436at2759"/>
<keyword evidence="1" id="KW-0472">Membrane</keyword>
<reference evidence="2" key="1">
    <citation type="journal article" date="2020" name="New Phytol.">
        <title>Comparative genomics reveals dynamic genome evolution in host specialist ectomycorrhizal fungi.</title>
        <authorList>
            <person name="Lofgren L.A."/>
            <person name="Nguyen N.H."/>
            <person name="Vilgalys R."/>
            <person name="Ruytinx J."/>
            <person name="Liao H.L."/>
            <person name="Branco S."/>
            <person name="Kuo A."/>
            <person name="LaButti K."/>
            <person name="Lipzen A."/>
            <person name="Andreopoulos W."/>
            <person name="Pangilinan J."/>
            <person name="Riley R."/>
            <person name="Hundley H."/>
            <person name="Na H."/>
            <person name="Barry K."/>
            <person name="Grigoriev I.V."/>
            <person name="Stajich J.E."/>
            <person name="Kennedy P.G."/>
        </authorList>
    </citation>
    <scope>NUCLEOTIDE SEQUENCE</scope>
    <source>
        <strain evidence="2">MN1</strain>
    </source>
</reference>
<dbReference type="RefSeq" id="XP_041186488.1">
    <property type="nucleotide sequence ID" value="XM_041341232.1"/>
</dbReference>
<proteinExistence type="predicted"/>
<dbReference type="Proteomes" id="UP000807769">
    <property type="component" value="Unassembled WGS sequence"/>
</dbReference>
<evidence type="ECO:0000256" key="1">
    <source>
        <dbReference type="SAM" id="Phobius"/>
    </source>
</evidence>
<name>A0A9P7J568_9AGAM</name>
<dbReference type="AlphaFoldDB" id="A0A9P7J568"/>
<dbReference type="InterPro" id="IPR040521">
    <property type="entry name" value="KDZ"/>
</dbReference>
<keyword evidence="3" id="KW-1185">Reference proteome</keyword>
<keyword evidence="1" id="KW-0812">Transmembrane</keyword>